<feature type="domain" description="Luciferase-like" evidence="3">
    <location>
        <begin position="1"/>
        <end position="227"/>
    </location>
</feature>
<gene>
    <name evidence="4" type="ORF">KDL01_35070</name>
</gene>
<sequence>MEIYYLSLGDHLPDPVTGVLVGQGERVRAIVEACVYAESLGFAGVGVGEHHFHDYIVSAPELLLAAIAARTSRLRLSTAVTLLAHADPVRVAEQFTVLDAVSAGRAQLCVARGVSSRTWAAFGSEGEQDVRDRLDEHLRLLLRLLGEPPVTWSGGSRPPLDAVTIQPRPSAEQPESRIWLGAGFSPRSADLAAALGLPLLLPSTLHHPEVHLPVVARYREALAQRGAGQLGR</sequence>
<dbReference type="EMBL" id="JAGSOG010000300">
    <property type="protein sequence ID" value="MBR7838542.1"/>
    <property type="molecule type" value="Genomic_DNA"/>
</dbReference>
<keyword evidence="5" id="KW-1185">Reference proteome</keyword>
<dbReference type="Proteomes" id="UP000675781">
    <property type="component" value="Unassembled WGS sequence"/>
</dbReference>
<dbReference type="InterPro" id="IPR036661">
    <property type="entry name" value="Luciferase-like_sf"/>
</dbReference>
<feature type="non-terminal residue" evidence="4">
    <location>
        <position position="232"/>
    </location>
</feature>
<dbReference type="InterPro" id="IPR050766">
    <property type="entry name" value="Bact_Lucif_Oxidored"/>
</dbReference>
<dbReference type="PANTHER" id="PTHR30137">
    <property type="entry name" value="LUCIFERASE-LIKE MONOOXYGENASE"/>
    <property type="match status" value="1"/>
</dbReference>
<dbReference type="AlphaFoldDB" id="A0A941IU41"/>
<dbReference type="Gene3D" id="3.20.20.30">
    <property type="entry name" value="Luciferase-like domain"/>
    <property type="match status" value="1"/>
</dbReference>
<reference evidence="4" key="1">
    <citation type="submission" date="2021-04" db="EMBL/GenBank/DDBJ databases">
        <title>Genome based classification of Actinospica acidithermotolerans sp. nov., an actinobacterium isolated from an Indonesian hot spring.</title>
        <authorList>
            <person name="Kusuma A.B."/>
            <person name="Putra K.E."/>
            <person name="Nafisah S."/>
            <person name="Loh J."/>
            <person name="Nouioui I."/>
            <person name="Goodfellow M."/>
        </authorList>
    </citation>
    <scope>NUCLEOTIDE SEQUENCE</scope>
    <source>
        <strain evidence="4">CSCA 57</strain>
    </source>
</reference>
<dbReference type="GO" id="GO:0005829">
    <property type="term" value="C:cytosol"/>
    <property type="evidence" value="ECO:0007669"/>
    <property type="project" value="TreeGrafter"/>
</dbReference>
<evidence type="ECO:0000256" key="1">
    <source>
        <dbReference type="ARBA" id="ARBA00023002"/>
    </source>
</evidence>
<evidence type="ECO:0000313" key="4">
    <source>
        <dbReference type="EMBL" id="MBR7838542.1"/>
    </source>
</evidence>
<dbReference type="RefSeq" id="WP_212532998.1">
    <property type="nucleotide sequence ID" value="NZ_JAGSOG010000300.1"/>
</dbReference>
<keyword evidence="2" id="KW-0503">Monooxygenase</keyword>
<evidence type="ECO:0000313" key="5">
    <source>
        <dbReference type="Proteomes" id="UP000675781"/>
    </source>
</evidence>
<organism evidence="4 5">
    <name type="scientific">Actinospica durhamensis</name>
    <dbReference type="NCBI Taxonomy" id="1508375"/>
    <lineage>
        <taxon>Bacteria</taxon>
        <taxon>Bacillati</taxon>
        <taxon>Actinomycetota</taxon>
        <taxon>Actinomycetes</taxon>
        <taxon>Catenulisporales</taxon>
        <taxon>Actinospicaceae</taxon>
        <taxon>Actinospica</taxon>
    </lineage>
</organism>
<evidence type="ECO:0000256" key="2">
    <source>
        <dbReference type="ARBA" id="ARBA00023033"/>
    </source>
</evidence>
<comment type="caution">
    <text evidence="4">The sequence shown here is derived from an EMBL/GenBank/DDBJ whole genome shotgun (WGS) entry which is preliminary data.</text>
</comment>
<dbReference type="PANTHER" id="PTHR30137:SF8">
    <property type="entry name" value="BLR5498 PROTEIN"/>
    <property type="match status" value="1"/>
</dbReference>
<accession>A0A941IU41</accession>
<proteinExistence type="predicted"/>
<dbReference type="GO" id="GO:0004497">
    <property type="term" value="F:monooxygenase activity"/>
    <property type="evidence" value="ECO:0007669"/>
    <property type="project" value="UniProtKB-KW"/>
</dbReference>
<dbReference type="InterPro" id="IPR011251">
    <property type="entry name" value="Luciferase-like_dom"/>
</dbReference>
<dbReference type="GO" id="GO:0016705">
    <property type="term" value="F:oxidoreductase activity, acting on paired donors, with incorporation or reduction of molecular oxygen"/>
    <property type="evidence" value="ECO:0007669"/>
    <property type="project" value="InterPro"/>
</dbReference>
<dbReference type="Pfam" id="PF00296">
    <property type="entry name" value="Bac_luciferase"/>
    <property type="match status" value="1"/>
</dbReference>
<dbReference type="SUPFAM" id="SSF51679">
    <property type="entry name" value="Bacterial luciferase-like"/>
    <property type="match status" value="1"/>
</dbReference>
<protein>
    <submittedName>
        <fullName evidence="4">LLM class flavin-dependent oxidoreductase</fullName>
    </submittedName>
</protein>
<evidence type="ECO:0000259" key="3">
    <source>
        <dbReference type="Pfam" id="PF00296"/>
    </source>
</evidence>
<keyword evidence="1" id="KW-0560">Oxidoreductase</keyword>
<name>A0A941IU41_9ACTN</name>